<feature type="transmembrane region" description="Helical" evidence="6">
    <location>
        <begin position="117"/>
        <end position="138"/>
    </location>
</feature>
<reference evidence="8" key="1">
    <citation type="submission" date="2019-12" db="EMBL/GenBank/DDBJ databases">
        <title>Genome sequencing and annotation of Brassica cretica.</title>
        <authorList>
            <person name="Studholme D.J."/>
            <person name="Sarris P.F."/>
        </authorList>
    </citation>
    <scope>NUCLEOTIDE SEQUENCE</scope>
    <source>
        <strain evidence="8">PFS-001/15</strain>
        <tissue evidence="8">Leaf</tissue>
    </source>
</reference>
<protein>
    <recommendedName>
        <fullName evidence="7">ABC-2 type transporter transmembrane domain-containing protein</fullName>
    </recommendedName>
</protein>
<dbReference type="EMBL" id="QGKW02001911">
    <property type="protein sequence ID" value="KAF2569584.1"/>
    <property type="molecule type" value="Genomic_DNA"/>
</dbReference>
<dbReference type="AlphaFoldDB" id="A0A8S9IIK9"/>
<evidence type="ECO:0000256" key="3">
    <source>
        <dbReference type="ARBA" id="ARBA00022692"/>
    </source>
</evidence>
<keyword evidence="3 6" id="KW-0812">Transmembrane</keyword>
<dbReference type="Pfam" id="PF01061">
    <property type="entry name" value="ABC2_membrane"/>
    <property type="match status" value="1"/>
</dbReference>
<name>A0A8S9IIK9_BRACR</name>
<keyword evidence="2" id="KW-0813">Transport</keyword>
<dbReference type="PANTHER" id="PTHR48041:SF39">
    <property type="entry name" value="ABC TRANSPORTER DOMAIN-CONTAINING PROTEIN"/>
    <property type="match status" value="1"/>
</dbReference>
<gene>
    <name evidence="8" type="ORF">F2Q68_00026735</name>
</gene>
<dbReference type="InterPro" id="IPR050352">
    <property type="entry name" value="ABCG_transporters"/>
</dbReference>
<evidence type="ECO:0000256" key="1">
    <source>
        <dbReference type="ARBA" id="ARBA00004141"/>
    </source>
</evidence>
<proteinExistence type="predicted"/>
<sequence length="144" mass="16617">MVTIAYVAYCLLLSGFYVVRDRIPSYWIWFHYISPIKYPYEAVLINEFDDPSRCFVKGVQVFEGTLLGGVSDMKKVELLETLSRSLSTRITQSTCLRTGPDFLSQQGIPQLSKWDCLWITLASGLFFRILFYFALLFGSKNKRT</sequence>
<organism evidence="8 9">
    <name type="scientific">Brassica cretica</name>
    <name type="common">Mustard</name>
    <dbReference type="NCBI Taxonomy" id="69181"/>
    <lineage>
        <taxon>Eukaryota</taxon>
        <taxon>Viridiplantae</taxon>
        <taxon>Streptophyta</taxon>
        <taxon>Embryophyta</taxon>
        <taxon>Tracheophyta</taxon>
        <taxon>Spermatophyta</taxon>
        <taxon>Magnoliopsida</taxon>
        <taxon>eudicotyledons</taxon>
        <taxon>Gunneridae</taxon>
        <taxon>Pentapetalae</taxon>
        <taxon>rosids</taxon>
        <taxon>malvids</taxon>
        <taxon>Brassicales</taxon>
        <taxon>Brassicaceae</taxon>
        <taxon>Brassiceae</taxon>
        <taxon>Brassica</taxon>
    </lineage>
</organism>
<keyword evidence="4 6" id="KW-1133">Transmembrane helix</keyword>
<evidence type="ECO:0000256" key="5">
    <source>
        <dbReference type="ARBA" id="ARBA00023136"/>
    </source>
</evidence>
<dbReference type="PANTHER" id="PTHR48041">
    <property type="entry name" value="ABC TRANSPORTER G FAMILY MEMBER 28"/>
    <property type="match status" value="1"/>
</dbReference>
<accession>A0A8S9IIK9</accession>
<evidence type="ECO:0000259" key="7">
    <source>
        <dbReference type="Pfam" id="PF01061"/>
    </source>
</evidence>
<dbReference type="GO" id="GO:0016020">
    <property type="term" value="C:membrane"/>
    <property type="evidence" value="ECO:0007669"/>
    <property type="project" value="UniProtKB-SubCell"/>
</dbReference>
<keyword evidence="5 6" id="KW-0472">Membrane</keyword>
<evidence type="ECO:0000256" key="4">
    <source>
        <dbReference type="ARBA" id="ARBA00022989"/>
    </source>
</evidence>
<evidence type="ECO:0000313" key="9">
    <source>
        <dbReference type="Proteomes" id="UP000712281"/>
    </source>
</evidence>
<feature type="domain" description="ABC-2 type transporter transmembrane" evidence="7">
    <location>
        <begin position="3"/>
        <end position="48"/>
    </location>
</feature>
<dbReference type="InterPro" id="IPR013525">
    <property type="entry name" value="ABC2_TM"/>
</dbReference>
<comment type="caution">
    <text evidence="8">The sequence shown here is derived from an EMBL/GenBank/DDBJ whole genome shotgun (WGS) entry which is preliminary data.</text>
</comment>
<dbReference type="Proteomes" id="UP000712281">
    <property type="component" value="Unassembled WGS sequence"/>
</dbReference>
<evidence type="ECO:0000313" key="8">
    <source>
        <dbReference type="EMBL" id="KAF2569584.1"/>
    </source>
</evidence>
<dbReference type="GO" id="GO:0140359">
    <property type="term" value="F:ABC-type transporter activity"/>
    <property type="evidence" value="ECO:0007669"/>
    <property type="project" value="InterPro"/>
</dbReference>
<evidence type="ECO:0000256" key="6">
    <source>
        <dbReference type="SAM" id="Phobius"/>
    </source>
</evidence>
<comment type="subcellular location">
    <subcellularLocation>
        <location evidence="1">Membrane</location>
        <topology evidence="1">Multi-pass membrane protein</topology>
    </subcellularLocation>
</comment>
<evidence type="ECO:0000256" key="2">
    <source>
        <dbReference type="ARBA" id="ARBA00022448"/>
    </source>
</evidence>